<feature type="domain" description="Glycosyl-hydrolase 97 N-terminal" evidence="5">
    <location>
        <begin position="7"/>
        <end position="238"/>
    </location>
</feature>
<evidence type="ECO:0000256" key="3">
    <source>
        <dbReference type="ARBA" id="ARBA00022837"/>
    </source>
</evidence>
<evidence type="ECO:0000313" key="7">
    <source>
        <dbReference type="EMBL" id="CCH54289.1"/>
    </source>
</evidence>
<dbReference type="Pfam" id="PF10566">
    <property type="entry name" value="Glyco_hydro_97"/>
    <property type="match status" value="1"/>
</dbReference>
<dbReference type="InterPro" id="IPR014718">
    <property type="entry name" value="GH-type_carb-bd"/>
</dbReference>
<feature type="domain" description="Glycosyl-hydrolase 97 catalytic" evidence="4">
    <location>
        <begin position="258"/>
        <end position="408"/>
    </location>
</feature>
<keyword evidence="8" id="KW-1185">Reference proteome</keyword>
<comment type="caution">
    <text evidence="7">The sequence shown here is derived from an EMBL/GenBank/DDBJ whole genome shotgun (WGS) entry which is preliminary data.</text>
</comment>
<dbReference type="InterPro" id="IPR029486">
    <property type="entry name" value="GH97_N"/>
</dbReference>
<comment type="cofactor">
    <cofactor evidence="1">
        <name>Ca(2+)</name>
        <dbReference type="ChEBI" id="CHEBI:29108"/>
    </cofactor>
</comment>
<evidence type="ECO:0000256" key="1">
    <source>
        <dbReference type="ARBA" id="ARBA00001913"/>
    </source>
</evidence>
<protein>
    <submittedName>
        <fullName evidence="7">Alpha-glucosidase</fullName>
        <ecNumber evidence="7">3.2.1.20</ecNumber>
    </submittedName>
</protein>
<keyword evidence="7" id="KW-0326">Glycosidase</keyword>
<dbReference type="Gene3D" id="2.70.98.10">
    <property type="match status" value="1"/>
</dbReference>
<dbReference type="PANTHER" id="PTHR35803:SF3">
    <property type="entry name" value="ALPHA-GLUCOSIDASE"/>
    <property type="match status" value="1"/>
</dbReference>
<dbReference type="Pfam" id="PF14509">
    <property type="entry name" value="GH97_C"/>
    <property type="match status" value="1"/>
</dbReference>
<dbReference type="InterPro" id="IPR017853">
    <property type="entry name" value="GH"/>
</dbReference>
<dbReference type="eggNOG" id="COG1082">
    <property type="taxonomic scope" value="Bacteria"/>
</dbReference>
<dbReference type="Gene3D" id="3.20.20.70">
    <property type="entry name" value="Aldolase class I"/>
    <property type="match status" value="1"/>
</dbReference>
<dbReference type="Proteomes" id="UP000009309">
    <property type="component" value="Unassembled WGS sequence"/>
</dbReference>
<dbReference type="EMBL" id="CAIT01000006">
    <property type="protein sequence ID" value="CCH54289.1"/>
    <property type="molecule type" value="Genomic_DNA"/>
</dbReference>
<evidence type="ECO:0000259" key="5">
    <source>
        <dbReference type="Pfam" id="PF14508"/>
    </source>
</evidence>
<name>I2GK64_9BACT</name>
<gene>
    <name evidence="7" type="primary">susB</name>
    <name evidence="7" type="ORF">BN8_03447</name>
</gene>
<feature type="domain" description="Glycosyl-hydrolase 97 C-terminal oligomerisation" evidence="6">
    <location>
        <begin position="494"/>
        <end position="586"/>
    </location>
</feature>
<dbReference type="STRING" id="1185876.BN8_03447"/>
<comment type="subunit">
    <text evidence="2">Monomer.</text>
</comment>
<dbReference type="InterPro" id="IPR052720">
    <property type="entry name" value="Glycosyl_hydrolase_97"/>
</dbReference>
<organism evidence="7 8">
    <name type="scientific">Fibrisoma limi BUZ 3</name>
    <dbReference type="NCBI Taxonomy" id="1185876"/>
    <lineage>
        <taxon>Bacteria</taxon>
        <taxon>Pseudomonadati</taxon>
        <taxon>Bacteroidota</taxon>
        <taxon>Cytophagia</taxon>
        <taxon>Cytophagales</taxon>
        <taxon>Spirosomataceae</taxon>
        <taxon>Fibrisoma</taxon>
    </lineage>
</organism>
<evidence type="ECO:0000256" key="2">
    <source>
        <dbReference type="ARBA" id="ARBA00011245"/>
    </source>
</evidence>
<dbReference type="Pfam" id="PF14508">
    <property type="entry name" value="GH97_N"/>
    <property type="match status" value="1"/>
</dbReference>
<dbReference type="SUPFAM" id="SSF51445">
    <property type="entry name" value="(Trans)glycosidases"/>
    <property type="match status" value="1"/>
</dbReference>
<dbReference type="InterPro" id="IPR013785">
    <property type="entry name" value="Aldolase_TIM"/>
</dbReference>
<dbReference type="AlphaFoldDB" id="I2GK64"/>
<dbReference type="InterPro" id="IPR029483">
    <property type="entry name" value="GH97_C"/>
</dbReference>
<dbReference type="EC" id="3.2.1.20" evidence="7"/>
<reference evidence="7 8" key="1">
    <citation type="journal article" date="2012" name="J. Bacteriol.">
        <title>Genome Sequence of the Filamentous Bacterium Fibrisoma limi BUZ 3T.</title>
        <authorList>
            <person name="Filippini M."/>
            <person name="Qi W."/>
            <person name="Jaenicke S."/>
            <person name="Goesmann A."/>
            <person name="Smits T.H."/>
            <person name="Bagheri H.C."/>
        </authorList>
    </citation>
    <scope>NUCLEOTIDE SEQUENCE [LARGE SCALE GENOMIC DNA]</scope>
    <source>
        <strain evidence="8">BUZ 3T</strain>
    </source>
</reference>
<proteinExistence type="predicted"/>
<sequence length="589" mass="66330">MQTVGSEAGSPHYAIQYRNQPLIASSRLGLKANPNGFGGAGWFKDLRVVRTQRRTQQTSWQPVAGERSNIPDHFNELVITLAPTDARRKGIMQVVARAYNEGVAFRYEFPEDLSTQILEFTEDLTQFRLPSGTQGWFTNRAQAEYEKRPLQNWSAQAELPLTLELPNGVWASIAQAEQVNYPRVRLKTTGPEGELQTQLFGEVVETSPYATSWRVVLGANEPGKLLEQNYLIPNLNPPNALSKPDWIKPGQVMREVTLSTSGAKALVDFAVQQQIAYLHFDAGWYGHEYEVKEDATTVTVDPRRNPKGDLDLPEAIRYARSKGIGVILYVNHRALERQLDTLFPLYQRWGVSGVKFGFVHTGSHRWTTWLHEAVRKAAQYNLIVDIHDEYRPTGFSRTYPNLLTQEGVLGNEGFPDATHNTILPFTRYLAGAGDYTFCFNTDIVRPGKSKTTQAHQLALPVLYFSPLQYVFWYGRPDQYPNTEEFSFWKGLPTVWDETRVLGGRPGEFVTIARRQKDAWYVGCITNIQARSVTIPLSFLPADKSFTAVLYEDDGRGHVKQTRLTVTASTTLKRDLLASGGLALSLKPGN</sequence>
<evidence type="ECO:0000313" key="8">
    <source>
        <dbReference type="Proteomes" id="UP000009309"/>
    </source>
</evidence>
<accession>I2GK64</accession>
<evidence type="ECO:0000259" key="4">
    <source>
        <dbReference type="Pfam" id="PF10566"/>
    </source>
</evidence>
<keyword evidence="3" id="KW-0106">Calcium</keyword>
<dbReference type="GO" id="GO:0030246">
    <property type="term" value="F:carbohydrate binding"/>
    <property type="evidence" value="ECO:0007669"/>
    <property type="project" value="InterPro"/>
</dbReference>
<evidence type="ECO:0000259" key="6">
    <source>
        <dbReference type="Pfam" id="PF14509"/>
    </source>
</evidence>
<dbReference type="OrthoDB" id="57532at2"/>
<keyword evidence="7" id="KW-0378">Hydrolase</keyword>
<dbReference type="GO" id="GO:0004558">
    <property type="term" value="F:alpha-1,4-glucosidase activity"/>
    <property type="evidence" value="ECO:0007669"/>
    <property type="project" value="UniProtKB-EC"/>
</dbReference>
<dbReference type="PANTHER" id="PTHR35803">
    <property type="entry name" value="GLUCAN 1,4-ALPHA-GLUCOSIDASE SUSB-RELATED"/>
    <property type="match status" value="1"/>
</dbReference>
<dbReference type="InterPro" id="IPR019563">
    <property type="entry name" value="GH97_catalytic"/>
</dbReference>